<dbReference type="Pfam" id="PF07486">
    <property type="entry name" value="Hydrolase_2"/>
    <property type="match status" value="1"/>
</dbReference>
<dbReference type="InterPro" id="IPR011105">
    <property type="entry name" value="Cell_wall_hydrolase_SleB"/>
</dbReference>
<dbReference type="InterPro" id="IPR042047">
    <property type="entry name" value="SleB_dom1"/>
</dbReference>
<dbReference type="RefSeq" id="YP_009031702.1">
    <property type="nucleotide sequence ID" value="NC_024139.1"/>
</dbReference>
<accession>A0A023MHN5</accession>
<feature type="domain" description="Cell wall hydrolase SleB" evidence="1">
    <location>
        <begin position="39"/>
        <end position="142"/>
    </location>
</feature>
<dbReference type="Gene3D" id="1.10.10.2520">
    <property type="entry name" value="Cell wall hydrolase SleB, domain 1"/>
    <property type="match status" value="1"/>
</dbReference>
<evidence type="ECO:0000313" key="3">
    <source>
        <dbReference type="Proteomes" id="UP000026908"/>
    </source>
</evidence>
<reference evidence="2 3" key="1">
    <citation type="journal article" date="2014" name="Genome Announc.">
        <title>Complete Genome Sequences of Two Escherichia coli O157:H7 Phages Effective in Limiting Contamination of Food Products.</title>
        <authorList>
            <person name="Hong Y."/>
            <person name="Pan Y."/>
            <person name="Harman N.J."/>
            <person name="Ebner P.D."/>
        </authorList>
    </citation>
    <scope>NUCLEOTIDE SEQUENCE [LARGE SCALE GENOMIC DNA]</scope>
</reference>
<protein>
    <submittedName>
        <fullName evidence="2">Spore cortex lytic enzyme</fullName>
    </submittedName>
</protein>
<keyword evidence="3" id="KW-1185">Reference proteome</keyword>
<proteinExistence type="predicted"/>
<dbReference type="EMBL" id="KJ190157">
    <property type="protein sequence ID" value="AHN83513.1"/>
    <property type="molecule type" value="Genomic_DNA"/>
</dbReference>
<dbReference type="OrthoDB" id="24022at10239"/>
<dbReference type="SMR" id="A0A023MHN5"/>
<organism evidence="2 3">
    <name type="scientific">Escherichia phage vB_EcoS_FFH_1</name>
    <dbReference type="NCBI Taxonomy" id="1446489"/>
    <lineage>
        <taxon>Viruses</taxon>
        <taxon>Duplodnaviria</taxon>
        <taxon>Heunggongvirae</taxon>
        <taxon>Uroviricota</taxon>
        <taxon>Caudoviricetes</taxon>
        <taxon>Demerecviridae</taxon>
        <taxon>Markadamsvirinae</taxon>
        <taxon>Tequintavirus</taxon>
        <taxon>Tequintavirus FFH1</taxon>
    </lineage>
</organism>
<name>A0A023MHN5_9CAUD</name>
<dbReference type="GO" id="GO:0016787">
    <property type="term" value="F:hydrolase activity"/>
    <property type="evidence" value="ECO:0007669"/>
    <property type="project" value="InterPro"/>
</dbReference>
<sequence length="149" mass="16957">MKAALLLVAALTFSFSSQASHDAKEIDCIAKNIYFESRGEGIKGMTAIAHVTKNRVNSGKFPDSYCKVVYQSNQFSWVSKRPKVDKTDEAWQTAKNLARVIYYVDLPQDPTYGALYFHSGKDKPYWTKKFKKTTKIKGHTFYKPVVTKT</sequence>
<evidence type="ECO:0000259" key="1">
    <source>
        <dbReference type="Pfam" id="PF07486"/>
    </source>
</evidence>
<dbReference type="KEGG" id="vg:19487048"/>
<evidence type="ECO:0000313" key="2">
    <source>
        <dbReference type="EMBL" id="AHN83513.1"/>
    </source>
</evidence>
<dbReference type="GeneID" id="19487048"/>
<dbReference type="Proteomes" id="UP000026908">
    <property type="component" value="Segment"/>
</dbReference>